<evidence type="ECO:0000256" key="4">
    <source>
        <dbReference type="ARBA" id="ARBA00005225"/>
    </source>
</evidence>
<dbReference type="Gene3D" id="3.30.420.40">
    <property type="match status" value="1"/>
</dbReference>
<dbReference type="KEGG" id="cyn:Cyan7425_4022"/>
<feature type="active site" description="Proton acceptor" evidence="16">
    <location>
        <position position="103"/>
    </location>
</feature>
<keyword evidence="11 16" id="KW-0067">ATP-binding</keyword>
<feature type="binding site" evidence="16">
    <location>
        <position position="123"/>
    </location>
    <ligand>
        <name>K(+)</name>
        <dbReference type="ChEBI" id="CHEBI:29103"/>
    </ligand>
</feature>
<keyword evidence="8 16" id="KW-0808">Transferase</keyword>
<evidence type="ECO:0000256" key="16">
    <source>
        <dbReference type="HAMAP-Rule" id="MF_01274"/>
    </source>
</evidence>
<comment type="subunit">
    <text evidence="5 16">Homodimer.</text>
</comment>
<comment type="subcellular location">
    <subcellularLocation>
        <location evidence="3 16">Cytoplasm</location>
    </subcellularLocation>
</comment>
<dbReference type="InterPro" id="IPR043129">
    <property type="entry name" value="ATPase_NBD"/>
</dbReference>
<evidence type="ECO:0000256" key="3">
    <source>
        <dbReference type="ARBA" id="ARBA00004496"/>
    </source>
</evidence>
<evidence type="ECO:0000256" key="13">
    <source>
        <dbReference type="ARBA" id="ARBA00022993"/>
    </source>
</evidence>
<reference evidence="17" key="1">
    <citation type="submission" date="2009-01" db="EMBL/GenBank/DDBJ databases">
        <title>Complete sequence of chromosome Cyanothece sp. PCC 7425.</title>
        <authorList>
            <consortium name="US DOE Joint Genome Institute"/>
            <person name="Lucas S."/>
            <person name="Copeland A."/>
            <person name="Lapidus A."/>
            <person name="Glavina del Rio T."/>
            <person name="Dalin E."/>
            <person name="Tice H."/>
            <person name="Bruce D."/>
            <person name="Goodwin L."/>
            <person name="Pitluck S."/>
            <person name="Sims D."/>
            <person name="Meineke L."/>
            <person name="Brettin T."/>
            <person name="Detter J.C."/>
            <person name="Han C."/>
            <person name="Larimer F."/>
            <person name="Land M."/>
            <person name="Hauser L."/>
            <person name="Kyrpides N."/>
            <person name="Ovchinnikova G."/>
            <person name="Liberton M."/>
            <person name="Stoeckel J."/>
            <person name="Banerjee A."/>
            <person name="Singh A."/>
            <person name="Page L."/>
            <person name="Sato H."/>
            <person name="Zhao L."/>
            <person name="Sherman L."/>
            <person name="Pakrasi H."/>
            <person name="Richardson P."/>
        </authorList>
    </citation>
    <scope>NUCLEOTIDE SEQUENCE</scope>
    <source>
        <strain evidence="17">PCC 7425</strain>
    </source>
</reference>
<protein>
    <recommendedName>
        <fullName evidence="15 16">Type III pantothenate kinase</fullName>
        <ecNumber evidence="6 16">2.7.1.33</ecNumber>
    </recommendedName>
    <alternativeName>
        <fullName evidence="16">PanK-III</fullName>
    </alternativeName>
    <alternativeName>
        <fullName evidence="16">Pantothenic acid kinase</fullName>
    </alternativeName>
</protein>
<sequence>MSTWLALSIGNSRLHWGEFSENQLQRVWETAHLPEQPTSGQIEWGDLLRSLNCIPTDQAPLPELWLASVVPAQTELWQTYPHLHRITLADIPIAQMYSTLGIDRALAVWGAGSLWGWPVLVIDGGTALTFTGVDDRGVFKGGAILPGLGLQGRSLTQFTAALPQLDPLATTLPPRWATDTLAAMHSGILYTLLAGLDHFITDWWKQFPDSDVVFTGGDGNRLATALQSCLVGSERDWLEKLHVNPHLVLQGIAALRSLRELNSL</sequence>
<evidence type="ECO:0000256" key="12">
    <source>
        <dbReference type="ARBA" id="ARBA00022958"/>
    </source>
</evidence>
<feature type="binding site" evidence="16">
    <location>
        <position position="97"/>
    </location>
    <ligand>
        <name>substrate</name>
    </ligand>
</feature>
<feature type="binding site" evidence="16">
    <location>
        <position position="126"/>
    </location>
    <ligand>
        <name>ATP</name>
        <dbReference type="ChEBI" id="CHEBI:30616"/>
    </ligand>
</feature>
<dbReference type="SUPFAM" id="SSF53067">
    <property type="entry name" value="Actin-like ATPase domain"/>
    <property type="match status" value="2"/>
</dbReference>
<evidence type="ECO:0000256" key="5">
    <source>
        <dbReference type="ARBA" id="ARBA00011738"/>
    </source>
</evidence>
<evidence type="ECO:0000313" key="17">
    <source>
        <dbReference type="EMBL" id="ACL46336.1"/>
    </source>
</evidence>
<feature type="binding site" evidence="16">
    <location>
        <begin position="8"/>
        <end position="15"/>
    </location>
    <ligand>
        <name>ATP</name>
        <dbReference type="ChEBI" id="CHEBI:30616"/>
    </ligand>
</feature>
<dbReference type="STRING" id="395961.Cyan7425_4022"/>
<evidence type="ECO:0000256" key="7">
    <source>
        <dbReference type="ARBA" id="ARBA00022490"/>
    </source>
</evidence>
<evidence type="ECO:0000256" key="10">
    <source>
        <dbReference type="ARBA" id="ARBA00022777"/>
    </source>
</evidence>
<keyword evidence="12 16" id="KW-0630">Potassium</keyword>
<dbReference type="HOGENOM" id="CLU_066627_2_1_3"/>
<name>B8HVM4_CYAP4</name>
<accession>B8HVM4</accession>
<comment type="pathway">
    <text evidence="4 16">Cofactor biosynthesis; coenzyme A biosynthesis; CoA from (R)-pantothenate: step 1/5.</text>
</comment>
<comment type="cofactor">
    <cofactor evidence="16">
        <name>NH4(+)</name>
        <dbReference type="ChEBI" id="CHEBI:28938"/>
    </cofactor>
    <cofactor evidence="16">
        <name>K(+)</name>
        <dbReference type="ChEBI" id="CHEBI:29103"/>
    </cofactor>
    <text evidence="16">A monovalent cation. Ammonium or potassium.</text>
</comment>
<dbReference type="OrthoDB" id="482945at2"/>
<dbReference type="GO" id="GO:0005737">
    <property type="term" value="C:cytoplasm"/>
    <property type="evidence" value="ECO:0007669"/>
    <property type="project" value="UniProtKB-SubCell"/>
</dbReference>
<keyword evidence="9 16" id="KW-0547">Nucleotide-binding</keyword>
<evidence type="ECO:0000256" key="2">
    <source>
        <dbReference type="ARBA" id="ARBA00001958"/>
    </source>
</evidence>
<evidence type="ECO:0000256" key="11">
    <source>
        <dbReference type="ARBA" id="ARBA00022840"/>
    </source>
</evidence>
<feature type="binding site" evidence="16">
    <location>
        <position position="180"/>
    </location>
    <ligand>
        <name>substrate</name>
    </ligand>
</feature>
<dbReference type="GO" id="GO:0004594">
    <property type="term" value="F:pantothenate kinase activity"/>
    <property type="evidence" value="ECO:0007669"/>
    <property type="project" value="UniProtKB-UniRule"/>
</dbReference>
<feature type="binding site" evidence="16">
    <location>
        <begin position="101"/>
        <end position="104"/>
    </location>
    <ligand>
        <name>substrate</name>
    </ligand>
</feature>
<dbReference type="EC" id="2.7.1.33" evidence="6 16"/>
<gene>
    <name evidence="16" type="primary">coaX</name>
    <name evidence="17" type="ordered locus">Cyan7425_4022</name>
</gene>
<evidence type="ECO:0000256" key="15">
    <source>
        <dbReference type="ARBA" id="ARBA00040883"/>
    </source>
</evidence>
<dbReference type="HAMAP" id="MF_01274">
    <property type="entry name" value="Pantothen_kinase_3"/>
    <property type="match status" value="1"/>
</dbReference>
<keyword evidence="13 16" id="KW-0173">Coenzyme A biosynthesis</keyword>
<comment type="catalytic activity">
    <reaction evidence="1 16">
        <text>(R)-pantothenate + ATP = (R)-4'-phosphopantothenate + ADP + H(+)</text>
        <dbReference type="Rhea" id="RHEA:16373"/>
        <dbReference type="ChEBI" id="CHEBI:10986"/>
        <dbReference type="ChEBI" id="CHEBI:15378"/>
        <dbReference type="ChEBI" id="CHEBI:29032"/>
        <dbReference type="ChEBI" id="CHEBI:30616"/>
        <dbReference type="ChEBI" id="CHEBI:456216"/>
        <dbReference type="EC" id="2.7.1.33"/>
    </reaction>
</comment>
<dbReference type="PANTHER" id="PTHR34265">
    <property type="entry name" value="TYPE III PANTOTHENATE KINASE"/>
    <property type="match status" value="1"/>
</dbReference>
<dbReference type="GO" id="GO:0046872">
    <property type="term" value="F:metal ion binding"/>
    <property type="evidence" value="ECO:0007669"/>
    <property type="project" value="UniProtKB-KW"/>
</dbReference>
<evidence type="ECO:0000256" key="6">
    <source>
        <dbReference type="ARBA" id="ARBA00012102"/>
    </source>
</evidence>
<keyword evidence="16" id="KW-0479">Metal-binding</keyword>
<dbReference type="InterPro" id="IPR004619">
    <property type="entry name" value="Type_III_PanK"/>
</dbReference>
<keyword evidence="7 16" id="KW-0963">Cytoplasm</keyword>
<dbReference type="PANTHER" id="PTHR34265:SF1">
    <property type="entry name" value="TYPE III PANTOTHENATE KINASE"/>
    <property type="match status" value="1"/>
</dbReference>
<dbReference type="UniPathway" id="UPA00241">
    <property type="reaction ID" value="UER00352"/>
</dbReference>
<dbReference type="AlphaFoldDB" id="B8HVM4"/>
<evidence type="ECO:0000256" key="9">
    <source>
        <dbReference type="ARBA" id="ARBA00022741"/>
    </source>
</evidence>
<dbReference type="NCBIfam" id="NF009871">
    <property type="entry name" value="PRK13331.1"/>
    <property type="match status" value="1"/>
</dbReference>
<dbReference type="GO" id="GO:0015937">
    <property type="term" value="P:coenzyme A biosynthetic process"/>
    <property type="evidence" value="ECO:0007669"/>
    <property type="project" value="UniProtKB-UniRule"/>
</dbReference>
<comment type="function">
    <text evidence="16">Catalyzes the phosphorylation of pantothenate (Pan), the first step in CoA biosynthesis.</text>
</comment>
<proteinExistence type="inferred from homology"/>
<comment type="cofactor">
    <cofactor evidence="2">
        <name>K(+)</name>
        <dbReference type="ChEBI" id="CHEBI:29103"/>
    </cofactor>
</comment>
<dbReference type="EMBL" id="CP001344">
    <property type="protein sequence ID" value="ACL46336.1"/>
    <property type="molecule type" value="Genomic_DNA"/>
</dbReference>
<evidence type="ECO:0000256" key="1">
    <source>
        <dbReference type="ARBA" id="ARBA00001206"/>
    </source>
</evidence>
<dbReference type="CDD" id="cd24015">
    <property type="entry name" value="ASKHA_NBD_PanK-III"/>
    <property type="match status" value="1"/>
</dbReference>
<comment type="similarity">
    <text evidence="14 16">Belongs to the type III pantothenate kinase family.</text>
</comment>
<dbReference type="Pfam" id="PF03309">
    <property type="entry name" value="Pan_kinase"/>
    <property type="match status" value="1"/>
</dbReference>
<organism evidence="17">
    <name type="scientific">Cyanothece sp. (strain PCC 7425 / ATCC 29141)</name>
    <dbReference type="NCBI Taxonomy" id="395961"/>
    <lineage>
        <taxon>Bacteria</taxon>
        <taxon>Bacillati</taxon>
        <taxon>Cyanobacteriota</taxon>
        <taxon>Cyanophyceae</taxon>
        <taxon>Gomontiellales</taxon>
        <taxon>Cyanothecaceae</taxon>
        <taxon>Cyanothece</taxon>
    </lineage>
</organism>
<evidence type="ECO:0000256" key="8">
    <source>
        <dbReference type="ARBA" id="ARBA00022679"/>
    </source>
</evidence>
<evidence type="ECO:0000256" key="14">
    <source>
        <dbReference type="ARBA" id="ARBA00038036"/>
    </source>
</evidence>
<keyword evidence="10 16" id="KW-0418">Kinase</keyword>
<dbReference type="eggNOG" id="COG1521">
    <property type="taxonomic scope" value="Bacteria"/>
</dbReference>
<dbReference type="GO" id="GO:0005524">
    <property type="term" value="F:ATP binding"/>
    <property type="evidence" value="ECO:0007669"/>
    <property type="project" value="UniProtKB-UniRule"/>
</dbReference>
<dbReference type="NCBIfam" id="TIGR00671">
    <property type="entry name" value="baf"/>
    <property type="match status" value="1"/>
</dbReference>